<comment type="caution">
    <text evidence="1">The sequence shown here is derived from an EMBL/GenBank/DDBJ whole genome shotgun (WGS) entry which is preliminary data.</text>
</comment>
<protein>
    <submittedName>
        <fullName evidence="1">Uncharacterized protein</fullName>
    </submittedName>
</protein>
<dbReference type="EMBL" id="CBTJ020000101">
    <property type="protein sequence ID" value="CDI04144.1"/>
    <property type="molecule type" value="Genomic_DNA"/>
</dbReference>
<dbReference type="InterPro" id="IPR009241">
    <property type="entry name" value="HigB-like"/>
</dbReference>
<keyword evidence="2" id="KW-1185">Reference proteome</keyword>
<dbReference type="AlphaFoldDB" id="W6MB90"/>
<organism evidence="1 2">
    <name type="scientific">Candidatus Competibacter denitrificans Run_A_D11</name>
    <dbReference type="NCBI Taxonomy" id="1400863"/>
    <lineage>
        <taxon>Bacteria</taxon>
        <taxon>Pseudomonadati</taxon>
        <taxon>Pseudomonadota</taxon>
        <taxon>Gammaproteobacteria</taxon>
        <taxon>Candidatus Competibacteraceae</taxon>
        <taxon>Candidatus Competibacter</taxon>
    </lineage>
</organism>
<reference evidence="1" key="2">
    <citation type="submission" date="2014-03" db="EMBL/GenBank/DDBJ databases">
        <title>Candidatus Competibacter-lineage genomes retrieved from metagenomes reveal functional metabolic diversity.</title>
        <authorList>
            <person name="McIlroy S.J."/>
            <person name="Albertsen M."/>
            <person name="Andresen E.K."/>
            <person name="Saunders A.M."/>
            <person name="Kristiansen R."/>
            <person name="Stokholm-Bjerregaard M."/>
            <person name="Nielsen K.L."/>
            <person name="Nielsen P.H."/>
        </authorList>
    </citation>
    <scope>NUCLEOTIDE SEQUENCE</scope>
    <source>
        <strain evidence="1">Run_A_D11</strain>
    </source>
</reference>
<reference evidence="1" key="1">
    <citation type="submission" date="2013-07" db="EMBL/GenBank/DDBJ databases">
        <authorList>
            <person name="McIlroy S."/>
        </authorList>
    </citation>
    <scope>NUCLEOTIDE SEQUENCE [LARGE SCALE GENOMIC DNA]</scope>
    <source>
        <strain evidence="1">Run_A_D11</strain>
    </source>
</reference>
<dbReference type="OrthoDB" id="3233388at2"/>
<name>W6MB90_9GAMM</name>
<sequence>MKLLKLFHHQNTILAPFERANDVIYIPALSDLKSIDSAHQASAIGLRAILQRYAEGGRLRLNSEIFHQAKTGTNVWRFSKGRVRLYCFLDDWRLVILSHSVIKKQQATDKADIDSVLKLQAAYQRDKQLGNLEFCEVQDVDGCSELVYWLRK</sequence>
<proteinExistence type="predicted"/>
<evidence type="ECO:0000313" key="2">
    <source>
        <dbReference type="Proteomes" id="UP000035760"/>
    </source>
</evidence>
<evidence type="ECO:0000313" key="1">
    <source>
        <dbReference type="EMBL" id="CDI04144.1"/>
    </source>
</evidence>
<dbReference type="STRING" id="1400863.BN873_890050"/>
<dbReference type="RefSeq" id="WP_082161346.1">
    <property type="nucleotide sequence ID" value="NZ_CBTJ020000101.1"/>
</dbReference>
<accession>W6MB90</accession>
<gene>
    <name evidence="1" type="ORF">BN873_890050</name>
</gene>
<dbReference type="Proteomes" id="UP000035760">
    <property type="component" value="Unassembled WGS sequence"/>
</dbReference>
<dbReference type="Pfam" id="PF05973">
    <property type="entry name" value="Gp49"/>
    <property type="match status" value="1"/>
</dbReference>